<evidence type="ECO:0000313" key="3">
    <source>
        <dbReference type="Proteomes" id="UP000294847"/>
    </source>
</evidence>
<reference evidence="2 3" key="1">
    <citation type="journal article" date="2019" name="Mol. Biol. Evol.">
        <title>Blast fungal genomes show frequent chromosomal changes, gene gains and losses, and effector gene turnover.</title>
        <authorList>
            <person name="Gomez Luciano L.B."/>
            <person name="Jason Tsai I."/>
            <person name="Chuma I."/>
            <person name="Tosa Y."/>
            <person name="Chen Y.H."/>
            <person name="Li J.Y."/>
            <person name="Li M.Y."/>
            <person name="Jade Lu M.Y."/>
            <person name="Nakayashiki H."/>
            <person name="Li W.H."/>
        </authorList>
    </citation>
    <scope>NUCLEOTIDE SEQUENCE [LARGE SCALE GENOMIC DNA]</scope>
    <source>
        <strain evidence="2">MZ5-1-6</strain>
    </source>
</reference>
<dbReference type="Proteomes" id="UP000294847">
    <property type="component" value="Chromosome 4"/>
</dbReference>
<dbReference type="AlphaFoldDB" id="A0A4P7NGS5"/>
<name>A0A4P7NGS5_PYROR</name>
<evidence type="ECO:0000313" key="2">
    <source>
        <dbReference type="EMBL" id="QBZ61155.1"/>
    </source>
</evidence>
<gene>
    <name evidence="2" type="ORF">PoMZ_08101</name>
</gene>
<sequence length="132" mass="13863">MTGWQSFMGSKGSTCDSGVTPSYSLLQRKKSYSLLIHRIPEPVPGVKDGQVVDVLHVALAKVGGDVEALAEKVQRVQGLGLRLGDGRDVGAARQGAEPDQVPAGVLQQDPLRLLLGRGLVVDERPGEVALAG</sequence>
<evidence type="ECO:0000256" key="1">
    <source>
        <dbReference type="SAM" id="MobiDB-lite"/>
    </source>
</evidence>
<feature type="region of interest" description="Disordered" evidence="1">
    <location>
        <begin position="1"/>
        <end position="20"/>
    </location>
</feature>
<organism evidence="2 3">
    <name type="scientific">Pyricularia oryzae</name>
    <name type="common">Rice blast fungus</name>
    <name type="synonym">Magnaporthe oryzae</name>
    <dbReference type="NCBI Taxonomy" id="318829"/>
    <lineage>
        <taxon>Eukaryota</taxon>
        <taxon>Fungi</taxon>
        <taxon>Dikarya</taxon>
        <taxon>Ascomycota</taxon>
        <taxon>Pezizomycotina</taxon>
        <taxon>Sordariomycetes</taxon>
        <taxon>Sordariomycetidae</taxon>
        <taxon>Magnaporthales</taxon>
        <taxon>Pyriculariaceae</taxon>
        <taxon>Pyricularia</taxon>
    </lineage>
</organism>
<accession>A0A4P7NGS5</accession>
<protein>
    <submittedName>
        <fullName evidence="2">Uncharacterized protein</fullName>
    </submittedName>
</protein>
<proteinExistence type="predicted"/>
<dbReference type="EMBL" id="CP034207">
    <property type="protein sequence ID" value="QBZ61155.1"/>
    <property type="molecule type" value="Genomic_DNA"/>
</dbReference>